<feature type="region of interest" description="Disordered" evidence="8">
    <location>
        <begin position="437"/>
        <end position="459"/>
    </location>
</feature>
<name>A0A2B7XH09_POLH7</name>
<feature type="transmembrane region" description="Helical" evidence="9">
    <location>
        <begin position="509"/>
        <end position="529"/>
    </location>
</feature>
<comment type="catalytic activity">
    <reaction evidence="7">
        <text>myo-inositol(out) + H(+)(out) = myo-inositol(in) + H(+)(in)</text>
        <dbReference type="Rhea" id="RHEA:60364"/>
        <dbReference type="ChEBI" id="CHEBI:15378"/>
        <dbReference type="ChEBI" id="CHEBI:17268"/>
    </reaction>
</comment>
<dbReference type="Proteomes" id="UP000224634">
    <property type="component" value="Unassembled WGS sequence"/>
</dbReference>
<dbReference type="STRING" id="1447883.A0A2B7XH09"/>
<dbReference type="EMBL" id="PDNA01000163">
    <property type="protein sequence ID" value="PGH07947.1"/>
    <property type="molecule type" value="Genomic_DNA"/>
</dbReference>
<evidence type="ECO:0000256" key="7">
    <source>
        <dbReference type="ARBA" id="ARBA00049119"/>
    </source>
</evidence>
<evidence type="ECO:0000313" key="12">
    <source>
        <dbReference type="Proteomes" id="UP000224634"/>
    </source>
</evidence>
<dbReference type="InterPro" id="IPR020846">
    <property type="entry name" value="MFS_dom"/>
</dbReference>
<dbReference type="PANTHER" id="PTHR48020">
    <property type="entry name" value="PROTON MYO-INOSITOL COTRANSPORTER"/>
    <property type="match status" value="1"/>
</dbReference>
<evidence type="ECO:0000256" key="3">
    <source>
        <dbReference type="ARBA" id="ARBA00022448"/>
    </source>
</evidence>
<dbReference type="InterPro" id="IPR050814">
    <property type="entry name" value="Myo-inositol_Transporter"/>
</dbReference>
<feature type="transmembrane region" description="Helical" evidence="9">
    <location>
        <begin position="69"/>
        <end position="87"/>
    </location>
</feature>
<dbReference type="InterPro" id="IPR005828">
    <property type="entry name" value="MFS_sugar_transport-like"/>
</dbReference>
<evidence type="ECO:0000256" key="4">
    <source>
        <dbReference type="ARBA" id="ARBA00022692"/>
    </source>
</evidence>
<accession>A0A2B7XH09</accession>
<dbReference type="InterPro" id="IPR036259">
    <property type="entry name" value="MFS_trans_sf"/>
</dbReference>
<dbReference type="Pfam" id="PF00083">
    <property type="entry name" value="Sugar_tr"/>
    <property type="match status" value="1"/>
</dbReference>
<dbReference type="GO" id="GO:0016020">
    <property type="term" value="C:membrane"/>
    <property type="evidence" value="ECO:0007669"/>
    <property type="project" value="UniProtKB-SubCell"/>
</dbReference>
<keyword evidence="5 9" id="KW-1133">Transmembrane helix</keyword>
<dbReference type="FunFam" id="1.20.1250.20:FF:000073">
    <property type="entry name" value="MFS myo-inositol transporter, putative"/>
    <property type="match status" value="1"/>
</dbReference>
<dbReference type="GO" id="GO:0005366">
    <property type="term" value="F:myo-inositol:proton symporter activity"/>
    <property type="evidence" value="ECO:0007669"/>
    <property type="project" value="TreeGrafter"/>
</dbReference>
<keyword evidence="6 9" id="KW-0472">Membrane</keyword>
<feature type="transmembrane region" description="Helical" evidence="9">
    <location>
        <begin position="359"/>
        <end position="378"/>
    </location>
</feature>
<feature type="transmembrane region" description="Helical" evidence="9">
    <location>
        <begin position="201"/>
        <end position="223"/>
    </location>
</feature>
<feature type="domain" description="Major facilitator superfamily (MFS) profile" evidence="10">
    <location>
        <begin position="74"/>
        <end position="557"/>
    </location>
</feature>
<dbReference type="Gene3D" id="1.20.1250.20">
    <property type="entry name" value="MFS general substrate transporter like domains"/>
    <property type="match status" value="1"/>
</dbReference>
<dbReference type="InterPro" id="IPR003663">
    <property type="entry name" value="Sugar/inositol_transpt"/>
</dbReference>
<feature type="transmembrane region" description="Helical" evidence="9">
    <location>
        <begin position="229"/>
        <end position="251"/>
    </location>
</feature>
<dbReference type="PROSITE" id="PS50850">
    <property type="entry name" value="MFS"/>
    <property type="match status" value="1"/>
</dbReference>
<evidence type="ECO:0000313" key="11">
    <source>
        <dbReference type="EMBL" id="PGH07947.1"/>
    </source>
</evidence>
<proteinExistence type="inferred from homology"/>
<gene>
    <name evidence="11" type="ORF">AJ80_07928</name>
</gene>
<feature type="transmembrane region" description="Helical" evidence="9">
    <location>
        <begin position="142"/>
        <end position="162"/>
    </location>
</feature>
<dbReference type="GO" id="GO:1904679">
    <property type="term" value="P:myo-inositol import across plasma membrane"/>
    <property type="evidence" value="ECO:0007669"/>
    <property type="project" value="TreeGrafter"/>
</dbReference>
<dbReference type="PROSITE" id="PS00217">
    <property type="entry name" value="SUGAR_TRANSPORT_2"/>
    <property type="match status" value="1"/>
</dbReference>
<reference evidence="11 12" key="1">
    <citation type="submission" date="2017-10" db="EMBL/GenBank/DDBJ databases">
        <title>Comparative genomics in systemic dimorphic fungi from Ajellomycetaceae.</title>
        <authorList>
            <person name="Munoz J.F."/>
            <person name="Mcewen J.G."/>
            <person name="Clay O.K."/>
            <person name="Cuomo C.A."/>
        </authorList>
    </citation>
    <scope>NUCLEOTIDE SEQUENCE [LARGE SCALE GENOMIC DNA]</scope>
    <source>
        <strain evidence="11 12">UAMH7299</strain>
    </source>
</reference>
<dbReference type="AlphaFoldDB" id="A0A2B7XH09"/>
<evidence type="ECO:0000256" key="6">
    <source>
        <dbReference type="ARBA" id="ARBA00023136"/>
    </source>
</evidence>
<keyword evidence="3" id="KW-0813">Transport</keyword>
<evidence type="ECO:0000256" key="1">
    <source>
        <dbReference type="ARBA" id="ARBA00004141"/>
    </source>
</evidence>
<dbReference type="InterPro" id="IPR005829">
    <property type="entry name" value="Sugar_transporter_CS"/>
</dbReference>
<comment type="caution">
    <text evidence="11">The sequence shown here is derived from an EMBL/GenBank/DDBJ whole genome shotgun (WGS) entry which is preliminary data.</text>
</comment>
<feature type="transmembrane region" description="Helical" evidence="9">
    <location>
        <begin position="411"/>
        <end position="433"/>
    </location>
</feature>
<dbReference type="PANTHER" id="PTHR48020:SF12">
    <property type="entry name" value="PROTON MYO-INOSITOL COTRANSPORTER"/>
    <property type="match status" value="1"/>
</dbReference>
<keyword evidence="4 9" id="KW-0812">Transmembrane</keyword>
<feature type="transmembrane region" description="Helical" evidence="9">
    <location>
        <begin position="535"/>
        <end position="553"/>
    </location>
</feature>
<evidence type="ECO:0000256" key="9">
    <source>
        <dbReference type="SAM" id="Phobius"/>
    </source>
</evidence>
<evidence type="ECO:0000256" key="5">
    <source>
        <dbReference type="ARBA" id="ARBA00022989"/>
    </source>
</evidence>
<feature type="transmembrane region" description="Helical" evidence="9">
    <location>
        <begin position="464"/>
        <end position="489"/>
    </location>
</feature>
<evidence type="ECO:0000259" key="10">
    <source>
        <dbReference type="PROSITE" id="PS50850"/>
    </source>
</evidence>
<dbReference type="PRINTS" id="PR00171">
    <property type="entry name" value="SUGRTRNSPORT"/>
</dbReference>
<evidence type="ECO:0000256" key="2">
    <source>
        <dbReference type="ARBA" id="ARBA00010992"/>
    </source>
</evidence>
<comment type="subcellular location">
    <subcellularLocation>
        <location evidence="1">Membrane</location>
        <topology evidence="1">Multi-pass membrane protein</topology>
    </subcellularLocation>
</comment>
<evidence type="ECO:0000256" key="8">
    <source>
        <dbReference type="SAM" id="MobiDB-lite"/>
    </source>
</evidence>
<feature type="transmembrane region" description="Helical" evidence="9">
    <location>
        <begin position="168"/>
        <end position="189"/>
    </location>
</feature>
<keyword evidence="12" id="KW-1185">Reference proteome</keyword>
<feature type="transmembrane region" description="Helical" evidence="9">
    <location>
        <begin position="115"/>
        <end position="135"/>
    </location>
</feature>
<dbReference type="SUPFAM" id="SSF103473">
    <property type="entry name" value="MFS general substrate transporter"/>
    <property type="match status" value="1"/>
</dbReference>
<comment type="similarity">
    <text evidence="2">Belongs to the major facilitator superfamily. Sugar transporter (TC 2.A.1.1) family.</text>
</comment>
<organism evidence="11 12">
    <name type="scientific">Polytolypa hystricis (strain UAMH7299)</name>
    <dbReference type="NCBI Taxonomy" id="1447883"/>
    <lineage>
        <taxon>Eukaryota</taxon>
        <taxon>Fungi</taxon>
        <taxon>Dikarya</taxon>
        <taxon>Ascomycota</taxon>
        <taxon>Pezizomycotina</taxon>
        <taxon>Eurotiomycetes</taxon>
        <taxon>Eurotiomycetidae</taxon>
        <taxon>Onygenales</taxon>
        <taxon>Onygenales incertae sedis</taxon>
        <taxon>Polytolypa</taxon>
    </lineage>
</organism>
<feature type="transmembrane region" description="Helical" evidence="9">
    <location>
        <begin position="384"/>
        <end position="404"/>
    </location>
</feature>
<protein>
    <recommendedName>
        <fullName evidence="10">Major facilitator superfamily (MFS) profile domain-containing protein</fullName>
    </recommendedName>
</protein>
<sequence length="589" mass="64207">MQDSIIENSPTTEDLELQAMIHEVADGRNAEAPLLGRNSSAGLSTAHNDHEELDGRPSLISKVRGSGSWFIWALTCSAGISGLLFGYDTGVISSTLVSIGSDLSHRELTILDKSLITSSTSFFALIASPFAGLLGDRIGRKPIILIADVLFLLGSVWQAATFSVWGMIFGRSLVGLAIGAASLIAPLYISELSPSDLRGRLVTMLVLFITGGQVVAYIIGWLLSTSPAGWRWMVGLGALPAVIQLFILLFLPETPRWLVRADREGEARKIITKVYGQSAPAQTMERIVRDIRREILEEENEMDNQTPISVGGGNDTSTSARWRRQFLSAIPQRWTSLFKTACNRRALTLACMLQGLQQLCGFNSLMYFSATIFSLLSFSSPTLTSLSVAVTNFVFTLVAFSIIDRVGRRRILLASIPVMTFALLFCACAFSFLELPSSSSSTTTTTTTTQTDDDPSTPSSSLHLSALIILLSLTIYTASFATGLGSVPWQQSELFPLNVRSLGSSLSTATNWGANFIVGLTFLPLMEWISPSWTFVLYAVVCAVGWCGVWAVYPEMSGLELEDVRGLLDQGWGVKESLERFRSRKRDEA</sequence>
<dbReference type="OrthoDB" id="6339427at2759"/>